<dbReference type="GO" id="GO:0016787">
    <property type="term" value="F:hydrolase activity"/>
    <property type="evidence" value="ECO:0007669"/>
    <property type="project" value="UniProtKB-KW"/>
</dbReference>
<dbReference type="AlphaFoldDB" id="A0A4D6MHX2"/>
<dbReference type="PANTHER" id="PTHR47170">
    <property type="entry name" value="MALONYL-COA ACP TRANSACYLASE, ACP-BINDING"/>
    <property type="match status" value="1"/>
</dbReference>
<protein>
    <submittedName>
        <fullName evidence="1">Acyl transferase/acyl hydrolase/lysophospholipase</fullName>
    </submittedName>
</protein>
<dbReference type="Proteomes" id="UP000501690">
    <property type="component" value="Linkage Group LG7"/>
</dbReference>
<organism evidence="1 2">
    <name type="scientific">Vigna unguiculata</name>
    <name type="common">Cowpea</name>
    <dbReference type="NCBI Taxonomy" id="3917"/>
    <lineage>
        <taxon>Eukaryota</taxon>
        <taxon>Viridiplantae</taxon>
        <taxon>Streptophyta</taxon>
        <taxon>Embryophyta</taxon>
        <taxon>Tracheophyta</taxon>
        <taxon>Spermatophyta</taxon>
        <taxon>Magnoliopsida</taxon>
        <taxon>eudicotyledons</taxon>
        <taxon>Gunneridae</taxon>
        <taxon>Pentapetalae</taxon>
        <taxon>rosids</taxon>
        <taxon>fabids</taxon>
        <taxon>Fabales</taxon>
        <taxon>Fabaceae</taxon>
        <taxon>Papilionoideae</taxon>
        <taxon>50 kb inversion clade</taxon>
        <taxon>NPAAA clade</taxon>
        <taxon>indigoferoid/millettioid clade</taxon>
        <taxon>Phaseoleae</taxon>
        <taxon>Vigna</taxon>
    </lineage>
</organism>
<dbReference type="InterPro" id="IPR001227">
    <property type="entry name" value="Ac_transferase_dom_sf"/>
</dbReference>
<dbReference type="EMBL" id="CP039351">
    <property type="protein sequence ID" value="QCE00618.1"/>
    <property type="molecule type" value="Genomic_DNA"/>
</dbReference>
<accession>A0A4D6MHX2</accession>
<proteinExistence type="predicted"/>
<dbReference type="SUPFAM" id="SSF52151">
    <property type="entry name" value="FabD/lysophospholipase-like"/>
    <property type="match status" value="1"/>
</dbReference>
<dbReference type="InterPro" id="IPR016035">
    <property type="entry name" value="Acyl_Trfase/lysoPLipase"/>
</dbReference>
<dbReference type="InterPro" id="IPR052760">
    <property type="entry name" value="Mitochondrial_malonyltrans"/>
</dbReference>
<keyword evidence="2" id="KW-1185">Reference proteome</keyword>
<keyword evidence="1" id="KW-0378">Hydrolase</keyword>
<evidence type="ECO:0000313" key="2">
    <source>
        <dbReference type="Proteomes" id="UP000501690"/>
    </source>
</evidence>
<dbReference type="PANTHER" id="PTHR47170:SF2">
    <property type="entry name" value="MALONYL-COA:ACP TRANSACYLASE (MAT) DOMAIN-CONTAINING PROTEIN"/>
    <property type="match status" value="1"/>
</dbReference>
<name>A0A4D6MHX2_VIGUN</name>
<sequence length="107" mass="11486">MGKEAQNVPVAALLFNKANDILGYADYKPSTLFLFPGQGAQAVGMGKEAQNVPVAALLFSKANDILGYSQFDLLDICINGPKEKVDLTVISQVLFLLLGKNIWTAIS</sequence>
<dbReference type="GO" id="GO:0016740">
    <property type="term" value="F:transferase activity"/>
    <property type="evidence" value="ECO:0007669"/>
    <property type="project" value="UniProtKB-KW"/>
</dbReference>
<dbReference type="Gene3D" id="3.40.366.10">
    <property type="entry name" value="Malonyl-Coenzyme A Acyl Carrier Protein, domain 2"/>
    <property type="match status" value="1"/>
</dbReference>
<reference evidence="1 2" key="1">
    <citation type="submission" date="2019-04" db="EMBL/GenBank/DDBJ databases">
        <title>An improved genome assembly and genetic linkage map for asparagus bean, Vigna unguiculata ssp. sesquipedialis.</title>
        <authorList>
            <person name="Xia Q."/>
            <person name="Zhang R."/>
            <person name="Dong Y."/>
        </authorList>
    </citation>
    <scope>NUCLEOTIDE SEQUENCE [LARGE SCALE GENOMIC DNA]</scope>
    <source>
        <tissue evidence="1">Leaf</tissue>
    </source>
</reference>
<evidence type="ECO:0000313" key="1">
    <source>
        <dbReference type="EMBL" id="QCE00618.1"/>
    </source>
</evidence>
<gene>
    <name evidence="1" type="ORF">DEO72_LG7g1908</name>
</gene>
<keyword evidence="1" id="KW-0808">Transferase</keyword>